<dbReference type="GO" id="GO:0005085">
    <property type="term" value="F:guanyl-nucleotide exchange factor activity"/>
    <property type="evidence" value="ECO:0007669"/>
    <property type="project" value="UniProtKB-KW"/>
</dbReference>
<dbReference type="SUPFAM" id="SSF48065">
    <property type="entry name" value="DBL homology domain (DH-domain)"/>
    <property type="match status" value="1"/>
</dbReference>
<dbReference type="Pfam" id="PF19057">
    <property type="entry name" value="PH_19"/>
    <property type="match status" value="1"/>
</dbReference>
<gene>
    <name evidence="6" type="primary">arhgef10</name>
</gene>
<feature type="compositionally biased region" description="Acidic residues" evidence="3">
    <location>
        <begin position="24"/>
        <end position="40"/>
    </location>
</feature>
<feature type="compositionally biased region" description="Pro residues" evidence="3">
    <location>
        <begin position="1"/>
        <end position="12"/>
    </location>
</feature>
<proteinExistence type="predicted"/>
<feature type="compositionally biased region" description="Polar residues" evidence="3">
    <location>
        <begin position="183"/>
        <end position="195"/>
    </location>
</feature>
<dbReference type="GO" id="GO:0005813">
    <property type="term" value="C:centrosome"/>
    <property type="evidence" value="ECO:0007669"/>
    <property type="project" value="TreeGrafter"/>
</dbReference>
<accession>A0A6I9NXI6</accession>
<evidence type="ECO:0000313" key="6">
    <source>
        <dbReference type="RefSeq" id="XP_010779765.1"/>
    </source>
</evidence>
<dbReference type="Proteomes" id="UP000504611">
    <property type="component" value="Unplaced"/>
</dbReference>
<evidence type="ECO:0000259" key="4">
    <source>
        <dbReference type="PROSITE" id="PS50010"/>
    </source>
</evidence>
<keyword evidence="5" id="KW-1185">Reference proteome</keyword>
<evidence type="ECO:0000313" key="5">
    <source>
        <dbReference type="Proteomes" id="UP000504611"/>
    </source>
</evidence>
<dbReference type="Gene3D" id="1.20.900.10">
    <property type="entry name" value="Dbl homology (DH) domain"/>
    <property type="match status" value="1"/>
</dbReference>
<dbReference type="KEGG" id="ncc:104954371"/>
<evidence type="ECO:0000256" key="3">
    <source>
        <dbReference type="SAM" id="MobiDB-lite"/>
    </source>
</evidence>
<dbReference type="RefSeq" id="XP_010779765.1">
    <property type="nucleotide sequence ID" value="XM_010781463.1"/>
</dbReference>
<dbReference type="OrthoDB" id="28697at2759"/>
<feature type="compositionally biased region" description="Low complexity" evidence="3">
    <location>
        <begin position="95"/>
        <end position="117"/>
    </location>
</feature>
<dbReference type="CTD" id="9639"/>
<feature type="compositionally biased region" description="Polar residues" evidence="3">
    <location>
        <begin position="336"/>
        <end position="345"/>
    </location>
</feature>
<protein>
    <submittedName>
        <fullName evidence="6">Rho guanine nucleotide exchange factor 10</fullName>
    </submittedName>
</protein>
<evidence type="ECO:0000256" key="1">
    <source>
        <dbReference type="ARBA" id="ARBA00022658"/>
    </source>
</evidence>
<evidence type="ECO:0000256" key="2">
    <source>
        <dbReference type="SAM" id="Coils"/>
    </source>
</evidence>
<organism evidence="5 6">
    <name type="scientific">Notothenia coriiceps</name>
    <name type="common">black rockcod</name>
    <dbReference type="NCBI Taxonomy" id="8208"/>
    <lineage>
        <taxon>Eukaryota</taxon>
        <taxon>Metazoa</taxon>
        <taxon>Chordata</taxon>
        <taxon>Craniata</taxon>
        <taxon>Vertebrata</taxon>
        <taxon>Euteleostomi</taxon>
        <taxon>Actinopterygii</taxon>
        <taxon>Neopterygii</taxon>
        <taxon>Teleostei</taxon>
        <taxon>Neoteleostei</taxon>
        <taxon>Acanthomorphata</taxon>
        <taxon>Eupercaria</taxon>
        <taxon>Perciformes</taxon>
        <taxon>Notothenioidei</taxon>
        <taxon>Nototheniidae</taxon>
        <taxon>Notothenia</taxon>
    </lineage>
</organism>
<dbReference type="GO" id="GO:0051496">
    <property type="term" value="P:positive regulation of stress fiber assembly"/>
    <property type="evidence" value="ECO:0007669"/>
    <property type="project" value="UniProtKB-ARBA"/>
</dbReference>
<dbReference type="GO" id="GO:0005737">
    <property type="term" value="C:cytoplasm"/>
    <property type="evidence" value="ECO:0007669"/>
    <property type="project" value="UniProtKB-ARBA"/>
</dbReference>
<dbReference type="SMART" id="SM00325">
    <property type="entry name" value="RhoGEF"/>
    <property type="match status" value="1"/>
</dbReference>
<feature type="region of interest" description="Disordered" evidence="3">
    <location>
        <begin position="1"/>
        <end position="203"/>
    </location>
</feature>
<dbReference type="InterPro" id="IPR039919">
    <property type="entry name" value="ARHGEF10/ARHGEF17"/>
</dbReference>
<name>A0A6I9NXI6_9TELE</name>
<dbReference type="AlphaFoldDB" id="A0A6I9NXI6"/>
<dbReference type="PANTHER" id="PTHR12877">
    <property type="entry name" value="RHO GUANINE NUCLEOTIDE EXCHANGE FACTOR"/>
    <property type="match status" value="1"/>
</dbReference>
<dbReference type="Pfam" id="PF00621">
    <property type="entry name" value="RhoGEF"/>
    <property type="match status" value="1"/>
</dbReference>
<dbReference type="CDD" id="cd00160">
    <property type="entry name" value="RhoGEF"/>
    <property type="match status" value="1"/>
</dbReference>
<feature type="domain" description="DH" evidence="4">
    <location>
        <begin position="493"/>
        <end position="680"/>
    </location>
</feature>
<dbReference type="InterPro" id="IPR000219">
    <property type="entry name" value="DH_dom"/>
</dbReference>
<dbReference type="InterPro" id="IPR035899">
    <property type="entry name" value="DBL_dom_sf"/>
</dbReference>
<feature type="coiled-coil region" evidence="2">
    <location>
        <begin position="379"/>
        <end position="430"/>
    </location>
</feature>
<sequence>MDVEDFPPPPPEMLADNVPHFADEGEGEAFDFDDSGDDVPEADRPPPPAPLPPSSNDQNQDMTVVSLPEGHLPSPDPPAPSITPHRAPSSEEEPVAASASSTAGGAAAGGEWTSAAEGADHMETDLPPPPPPPLDDEAETDPRRTGSEGPDASLDDAHPPEGVPGSSSKGKVNPYSVIDINPFQLQQLEPQQGPSSPVEPKEWEGEVQDILSTPAGITSGYSVPVPCGYATPSGVPLITPAYTTPVIIRHLSMDEDVTVVETGSTAVDSEEHPPVREEDALAKWASDPANTAWMENPDEVIYDDVPRENSDSNTDPDEMIYDDVEFGDEGGCGSSLDNGWSSSEFESYDEASDGEGRTENGLPHAFMRGKPPQKKTHLSEDLTRLKDHYEKKMKDLMANTVGTVELQQLKQKHEQKMQKLVKAAKEGTKDGLEKTKAAVKKGRSFIKTKSFCHERKSTCFEEEESELFIEVDCFNVEPVLSPAPEGLSQQQLVRRCILESILESEKNYLEALKRILEQYEKPLSELEPRLLSDRKLKMTFYRVREILQSHFLFQIALASRVAEWDSLEMIGDVFVASFSKSMVLDAYCEFVNNFSTAMAVVRKTCAAKPGFLEFLKHRQETSSDRMTLYGLMMKPIQRFPQFILLLQDMLKNTPVGHADRLPLQMALTELETLAEKLNEKKREADQRCEIRHIAKAMNERYLNKLLSNGSRYLIRSDDMVETVYNERGEIIKTKERRLFLLNDVLMCATPNIRCQDGSGSSSGNAPPDQKFLLKWSVPLSFVDVLEFGSSEDMADNTRYTTPHSGEKVVINAKPNKLYMGPGQLYQDLQNLIHDLSLVNQISTMISSLKGNYQNVNPTVAHDWVSGLQRLILKKEEEIRAADRCRIQLQLPGKHDKFVFYTHLPCVPIAL</sequence>
<feature type="region of interest" description="Disordered" evidence="3">
    <location>
        <begin position="336"/>
        <end position="378"/>
    </location>
</feature>
<dbReference type="FunFam" id="1.20.900.10:FF:000003">
    <property type="entry name" value="Rho guanine nucleotide exchange factor 10 like"/>
    <property type="match status" value="1"/>
</dbReference>
<keyword evidence="1" id="KW-0344">Guanine-nucleotide releasing factor</keyword>
<dbReference type="PANTHER" id="PTHR12877:SF14">
    <property type="entry name" value="RHO GUANINE NUCLEOTIDE EXCHANGE FACTOR 10"/>
    <property type="match status" value="1"/>
</dbReference>
<dbReference type="GO" id="GO:0051056">
    <property type="term" value="P:regulation of small GTPase mediated signal transduction"/>
    <property type="evidence" value="ECO:0007669"/>
    <property type="project" value="UniProtKB-ARBA"/>
</dbReference>
<keyword evidence="2" id="KW-0175">Coiled coil</keyword>
<dbReference type="PROSITE" id="PS50010">
    <property type="entry name" value="DH_2"/>
    <property type="match status" value="1"/>
</dbReference>
<dbReference type="GO" id="GO:0090307">
    <property type="term" value="P:mitotic spindle assembly"/>
    <property type="evidence" value="ECO:0007669"/>
    <property type="project" value="TreeGrafter"/>
</dbReference>
<feature type="compositionally biased region" description="Polar residues" evidence="3">
    <location>
        <begin position="54"/>
        <end position="63"/>
    </location>
</feature>
<dbReference type="GO" id="GO:0030036">
    <property type="term" value="P:actin cytoskeleton organization"/>
    <property type="evidence" value="ECO:0007669"/>
    <property type="project" value="TreeGrafter"/>
</dbReference>
<reference evidence="6" key="1">
    <citation type="submission" date="2025-08" db="UniProtKB">
        <authorList>
            <consortium name="RefSeq"/>
        </authorList>
    </citation>
    <scope>IDENTIFICATION</scope>
    <source>
        <tissue evidence="6">Muscle</tissue>
    </source>
</reference>